<keyword evidence="1" id="KW-1133">Transmembrane helix</keyword>
<sequence length="500" mass="57517">MKKRRKKEGLCYLNPEHLRREVHRFGYHFSLRRYMGYFMGLYGCVACLSYIFRLRMPSILVISGVTVCFVPGMFAQVYRNLYEAKRFEDITAYMEQVLYSFKRHAKILNSLEDTLALFEEGESRLYDAVSKAISYIQTGEAETDLYREAFSFIEKEYGCPRLYKIHDFLIESEMVGGDFTLAADILLKDRRLWIDRVYELQREKKNVKVKVTIGIVLSFLVCGMTVYMLPGEFGITDHSISQIVTTVTILLNLLIWHTAQAKLSRSLMQSEDEAEYEDVRRQYDYVMHRDLNKEKRKMCLLAGLLLPAILLLGWKGSLTGAGLLALFSILLITQPQRRYRVSLRRITREVEKAFPAWMMSMSLHLQTDNVHVSLGKSIAHAPEILREELSSLLERIEHRPDSVRPYLYFMKRIPLPDITSSMKVLYSMAEFGASDISGQIGPLVERSAVMTDKAERLKAEDYLAGVSFLVLLPMVTGVMKMLADLALVMVYILSAVKNVS</sequence>
<organism evidence="2 3">
    <name type="scientific">Faecalicatena contorta</name>
    <dbReference type="NCBI Taxonomy" id="39482"/>
    <lineage>
        <taxon>Bacteria</taxon>
        <taxon>Bacillati</taxon>
        <taxon>Bacillota</taxon>
        <taxon>Clostridia</taxon>
        <taxon>Lachnospirales</taxon>
        <taxon>Lachnospiraceae</taxon>
        <taxon>Faecalicatena</taxon>
    </lineage>
</organism>
<name>A0A315ZQ37_9FIRM</name>
<keyword evidence="1" id="KW-0812">Transmembrane</keyword>
<reference evidence="3" key="1">
    <citation type="submission" date="2017-07" db="EMBL/GenBank/DDBJ databases">
        <authorList>
            <person name="Varghese N."/>
            <person name="Submissions S."/>
        </authorList>
    </citation>
    <scope>NUCLEOTIDE SEQUENCE [LARGE SCALE GENOMIC DNA]</scope>
    <source>
        <strain evidence="3">NLAE-zl-C134</strain>
    </source>
</reference>
<proteinExistence type="predicted"/>
<accession>A0A315ZQ37</accession>
<feature type="transmembrane region" description="Helical" evidence="1">
    <location>
        <begin position="34"/>
        <end position="52"/>
    </location>
</feature>
<dbReference type="EMBL" id="UHJJ01000017">
    <property type="protein sequence ID" value="SUQ15829.1"/>
    <property type="molecule type" value="Genomic_DNA"/>
</dbReference>
<dbReference type="Proteomes" id="UP000254051">
    <property type="component" value="Unassembled WGS sequence"/>
</dbReference>
<dbReference type="AlphaFoldDB" id="A0A315ZQ37"/>
<evidence type="ECO:0000313" key="2">
    <source>
        <dbReference type="EMBL" id="SUQ15829.1"/>
    </source>
</evidence>
<feature type="transmembrane region" description="Helical" evidence="1">
    <location>
        <begin position="320"/>
        <end position="336"/>
    </location>
</feature>
<feature type="transmembrane region" description="Helical" evidence="1">
    <location>
        <begin position="298"/>
        <end position="314"/>
    </location>
</feature>
<evidence type="ECO:0000256" key="1">
    <source>
        <dbReference type="SAM" id="Phobius"/>
    </source>
</evidence>
<feature type="transmembrane region" description="Helical" evidence="1">
    <location>
        <begin position="462"/>
        <end position="493"/>
    </location>
</feature>
<keyword evidence="3" id="KW-1185">Reference proteome</keyword>
<dbReference type="OrthoDB" id="1652083at2"/>
<feature type="transmembrane region" description="Helical" evidence="1">
    <location>
        <begin position="58"/>
        <end position="78"/>
    </location>
</feature>
<protein>
    <recommendedName>
        <fullName evidence="4">Flp pilus assembly protein TadB</fullName>
    </recommendedName>
</protein>
<keyword evidence="1" id="KW-0472">Membrane</keyword>
<feature type="transmembrane region" description="Helical" evidence="1">
    <location>
        <begin position="240"/>
        <end position="259"/>
    </location>
</feature>
<gene>
    <name evidence="2" type="ORF">SAMN05216529_1175</name>
</gene>
<feature type="transmembrane region" description="Helical" evidence="1">
    <location>
        <begin position="211"/>
        <end position="228"/>
    </location>
</feature>
<evidence type="ECO:0008006" key="4">
    <source>
        <dbReference type="Google" id="ProtNLM"/>
    </source>
</evidence>
<dbReference type="RefSeq" id="WP_109713999.1">
    <property type="nucleotide sequence ID" value="NZ_QGDS01000017.1"/>
</dbReference>
<evidence type="ECO:0000313" key="3">
    <source>
        <dbReference type="Proteomes" id="UP000254051"/>
    </source>
</evidence>